<dbReference type="PANTHER" id="PTHR11552">
    <property type="entry name" value="GLUCOSE-METHANOL-CHOLINE GMC OXIDOREDUCTASE"/>
    <property type="match status" value="1"/>
</dbReference>
<evidence type="ECO:0008006" key="8">
    <source>
        <dbReference type="Google" id="ProtNLM"/>
    </source>
</evidence>
<dbReference type="Pfam" id="PF00732">
    <property type="entry name" value="GMC_oxred_N"/>
    <property type="match status" value="1"/>
</dbReference>
<dbReference type="InterPro" id="IPR036188">
    <property type="entry name" value="FAD/NAD-bd_sf"/>
</dbReference>
<dbReference type="SUPFAM" id="SSF54373">
    <property type="entry name" value="FAD-linked reductases, C-terminal domain"/>
    <property type="match status" value="1"/>
</dbReference>
<dbReference type="OrthoDB" id="269227at2759"/>
<proteinExistence type="inferred from homology"/>
<dbReference type="GO" id="GO:0016614">
    <property type="term" value="F:oxidoreductase activity, acting on CH-OH group of donors"/>
    <property type="evidence" value="ECO:0007669"/>
    <property type="project" value="InterPro"/>
</dbReference>
<feature type="compositionally biased region" description="Low complexity" evidence="3">
    <location>
        <begin position="612"/>
        <end position="622"/>
    </location>
</feature>
<organism evidence="6 7">
    <name type="scientific">Antrodiella citrinella</name>
    <dbReference type="NCBI Taxonomy" id="2447956"/>
    <lineage>
        <taxon>Eukaryota</taxon>
        <taxon>Fungi</taxon>
        <taxon>Dikarya</taxon>
        <taxon>Basidiomycota</taxon>
        <taxon>Agaricomycotina</taxon>
        <taxon>Agaricomycetes</taxon>
        <taxon>Polyporales</taxon>
        <taxon>Steccherinaceae</taxon>
        <taxon>Antrodiella</taxon>
    </lineage>
</organism>
<dbReference type="Pfam" id="PF05199">
    <property type="entry name" value="GMC_oxred_C"/>
    <property type="match status" value="1"/>
</dbReference>
<evidence type="ECO:0000313" key="6">
    <source>
        <dbReference type="EMBL" id="THH18190.1"/>
    </source>
</evidence>
<comment type="similarity">
    <text evidence="2">Belongs to the GMC oxidoreductase family.</text>
</comment>
<feature type="compositionally biased region" description="Polar residues" evidence="3">
    <location>
        <begin position="706"/>
        <end position="719"/>
    </location>
</feature>
<dbReference type="PANTHER" id="PTHR11552:SF219">
    <property type="entry name" value="GLUCOSE-METHANOL-CHOLINE OXIDOREDUCTASE N-TERMINAL DOMAIN-CONTAINING PROTEIN"/>
    <property type="match status" value="1"/>
</dbReference>
<evidence type="ECO:0000259" key="5">
    <source>
        <dbReference type="Pfam" id="PF05199"/>
    </source>
</evidence>
<name>A0A4S4M5V8_9APHY</name>
<evidence type="ECO:0000259" key="4">
    <source>
        <dbReference type="Pfam" id="PF00732"/>
    </source>
</evidence>
<dbReference type="InterPro" id="IPR000172">
    <property type="entry name" value="GMC_OxRdtase_N"/>
</dbReference>
<accession>A0A4S4M5V8</accession>
<comment type="cofactor">
    <cofactor evidence="1">
        <name>FAD</name>
        <dbReference type="ChEBI" id="CHEBI:57692"/>
    </cofactor>
</comment>
<protein>
    <recommendedName>
        <fullName evidence="8">Glucose-methanol-choline oxidoreductase N-terminal domain-containing protein</fullName>
    </recommendedName>
</protein>
<dbReference type="SUPFAM" id="SSF51905">
    <property type="entry name" value="FAD/NAD(P)-binding domain"/>
    <property type="match status" value="1"/>
</dbReference>
<evidence type="ECO:0000313" key="7">
    <source>
        <dbReference type="Proteomes" id="UP000308730"/>
    </source>
</evidence>
<feature type="compositionally biased region" description="Polar residues" evidence="3">
    <location>
        <begin position="684"/>
        <end position="697"/>
    </location>
</feature>
<feature type="domain" description="Glucose-methanol-choline oxidoreductase N-terminal" evidence="4">
    <location>
        <begin position="1266"/>
        <end position="1571"/>
    </location>
</feature>
<evidence type="ECO:0000256" key="3">
    <source>
        <dbReference type="SAM" id="MobiDB-lite"/>
    </source>
</evidence>
<evidence type="ECO:0000256" key="1">
    <source>
        <dbReference type="ARBA" id="ARBA00001974"/>
    </source>
</evidence>
<dbReference type="InterPro" id="IPR012132">
    <property type="entry name" value="GMC_OxRdtase"/>
</dbReference>
<dbReference type="InterPro" id="IPR007867">
    <property type="entry name" value="GMC_OxRtase_C"/>
</dbReference>
<feature type="region of interest" description="Disordered" evidence="3">
    <location>
        <begin position="606"/>
        <end position="739"/>
    </location>
</feature>
<reference evidence="6 7" key="1">
    <citation type="submission" date="2019-02" db="EMBL/GenBank/DDBJ databases">
        <title>Genome sequencing of the rare red list fungi Antrodiella citrinella (Flaviporus citrinellus).</title>
        <authorList>
            <person name="Buettner E."/>
            <person name="Kellner H."/>
        </authorList>
    </citation>
    <scope>NUCLEOTIDE SEQUENCE [LARGE SCALE GENOMIC DNA]</scope>
    <source>
        <strain evidence="6 7">DSM 108506</strain>
    </source>
</reference>
<evidence type="ECO:0000256" key="2">
    <source>
        <dbReference type="ARBA" id="ARBA00010790"/>
    </source>
</evidence>
<sequence length="1835" mass="202088">MLLSKHDVRGLRRLLTVSLKKGANPRTIVTQLERAIRGVYQPRGGFSTRELEVAYLIKSIGGPRLLYAVQKAYGVPSKSTVSRSITLVRLLPCIGAPTVAEITRAFDTILAPSRFAGISDDPPRRLLGQTFMCDGVSIQEGCRYVPEENSATGFCREHCHNVQANIKIVNLASVQALAKALDDGHVCFGKEATVFAMASQEDGESLYHLVMRILDVYYSHPNGAALHGDIWSWGTDGDSAYRRARYMLCLSVLLDDTTALGRKVRSLVGFNCYVGPRGIVSTSDPKHIIKRFATLARNPRGIQVHTAGIQCHEVLEHLQELPNMSLSNARQLLDPADKQNVPKAVKLMQALMRLRLQPPNPHPSKHHRRQALSFVAEVFGYFTLPFITTDMSLTAQIRSLAIYAHLAAVMFRKHGTSFMTGALYADSQSVVKNIIITVLRLQEIDPTLPFHIILEGTDRLEAIFGDCRTLDHNRNFDILQLAEKLSIALTINSIFERNPDLDRGHRRLNLKDAEGVDHVNPHSWSGDVAVGHVDISEIWKCAQDDANHVLATYFGPSATVDFETIFKGDCDLLRPRPDGKYVGTQFDADDIYTEGPEATSVLATLYPESYGPDSPNTPLPNDDNSDDNSDESPTATAQEDVDVDDSFDDVPEGHDLDQFFPPVDDENLVGVESGDLTASARSEMLQSPTISATGSDDSTYRPVSPTPLTQDSSHPQGSPTHIALHVPDLPFNLPSSESRSAVPEDADYIMIGNRKYLKSSVVAALLSSKRAKKVSLRTLRTRGVTYDDLKSSREDLDNLNSVGLDEDEKIKSGDIAACLACMRGDVCLCVVEILGFKIEGQASLLTAVLVDKLDERPHIQAKVQVVNMEMKTSAEMLEGSSGAFRVTGMSWIWTHEYINFGDQRAKSKTYDTLTPQRCTLMIPGALIHPLAPRITKFRWSSTPDELPSRYTWVIDQPQLEEITTFAWNCLDPETEEIMSNIARIPVIETESLPYQSKNSATTLMLDAPSGEQAQVDRFVIPNLPPLMSGNKLDGKKPVPCLLCGQIELLLAMRNHVGGHILRALRGQSDQSLKHKIGDNPCGFCGLDGCVVQLERTKSGKTYQVLSSCKYHYKNMVYSAASRSSANAPCTNVPIHCDTCKHTQSGRRRTIWKFNALYHVTSEHPTDDENFPIIGKQLLVDMFISSDEERALGIGKERTAKYRMENRLLDSDDYREIAEDVQRAVEEKTKRDRAESDSSVILRRYQNMWPFTTAYPELSPKDLREEYDYVIVGGGTAGCVLANRLSQDPSVSVLLVERGLVQDTWTAQIPLLSSSFSPLAPRYAKQNNVADAALNGRSQDLFSGNSLGGASRVNAMLYTRGLPAEYNLWGEMGREGWSYEELLPLFKRSQMSLAENPSPDAGVNGEWSVTEHVNVFFEHASRLFDAGKRLGLPYISDYNSSTTDASGCTRCFFTVASQGTRESTFTAFLGPSIANARKPHLHVCTGTIALKLDIQTMDGETRAVGVFLKQADGTGASVYVFAKREIVLCSGPLENPRLLQLSGIGPAAHLKSLGIPVLKDLPGVGSHLQDHVAVTSVWQVPLEDSLEKYMQSPLALFMEAIKYFLFGTGLLRSPIPDMCVFANSKYLDAKSHFTGTAEQQDSKNPGNLPDIEILPLPTNGSLSDLMGVDPSQGIFSTLGILLRPRSTGTVLIRSSDPSEPLDIDLNTLSDPADWPIMRSTVRLCAALVKEVRALGYPTTDLCVPADDTDDAIDEHIRKYARTTYHYSSTCRMAPEVAEEGDDGPLGGVVDDELRVWGVKGLRVADTSIFPVIPSAHLQAPAALVAEKCADLIKATW</sequence>
<dbReference type="GO" id="GO:0050660">
    <property type="term" value="F:flavin adenine dinucleotide binding"/>
    <property type="evidence" value="ECO:0007669"/>
    <property type="project" value="InterPro"/>
</dbReference>
<gene>
    <name evidence="6" type="ORF">EUX98_g8999</name>
</gene>
<keyword evidence="7" id="KW-1185">Reference proteome</keyword>
<dbReference type="Proteomes" id="UP000308730">
    <property type="component" value="Unassembled WGS sequence"/>
</dbReference>
<dbReference type="Gene3D" id="3.50.50.60">
    <property type="entry name" value="FAD/NAD(P)-binding domain"/>
    <property type="match status" value="1"/>
</dbReference>
<dbReference type="Gene3D" id="3.30.560.10">
    <property type="entry name" value="Glucose Oxidase, domain 3"/>
    <property type="match status" value="1"/>
</dbReference>
<dbReference type="EMBL" id="SGPM01000605">
    <property type="protein sequence ID" value="THH18190.1"/>
    <property type="molecule type" value="Genomic_DNA"/>
</dbReference>
<feature type="domain" description="Glucose-methanol-choline oxidoreductase C-terminal" evidence="5">
    <location>
        <begin position="1683"/>
        <end position="1824"/>
    </location>
</feature>
<feature type="compositionally biased region" description="Acidic residues" evidence="3">
    <location>
        <begin position="639"/>
        <end position="650"/>
    </location>
</feature>
<comment type="caution">
    <text evidence="6">The sequence shown here is derived from an EMBL/GenBank/DDBJ whole genome shotgun (WGS) entry which is preliminary data.</text>
</comment>